<dbReference type="Proteomes" id="UP000216758">
    <property type="component" value="Unassembled WGS sequence"/>
</dbReference>
<reference evidence="1 2" key="1">
    <citation type="journal article" date="2014" name="Front. Microbiol.">
        <title>Population and genomic analysis of the genus Halorubrum.</title>
        <authorList>
            <person name="Fullmer M.S."/>
            <person name="Soucy S.M."/>
            <person name="Swithers K.S."/>
            <person name="Makkay A.M."/>
            <person name="Wheeler R."/>
            <person name="Ventosa A."/>
            <person name="Gogarten J.P."/>
            <person name="Papke R.T."/>
        </authorList>
    </citation>
    <scope>NUCLEOTIDE SEQUENCE [LARGE SCALE GENOMIC DNA]</scope>
    <source>
        <strain evidence="1 2">G37</strain>
    </source>
</reference>
<sequence>MSEKVDDTSEPISNIEDERQAIRDALPADLWVLSWHGGERYAAVAERDEKPSTEHPHDGEQQVLIDWSGGEWTLSLAEADGNRTWTTDQGVSTHDTRADAIDAAEQLLADD</sequence>
<dbReference type="EMBL" id="NHPB01000031">
    <property type="protein sequence ID" value="OYR71581.1"/>
    <property type="molecule type" value="Genomic_DNA"/>
</dbReference>
<gene>
    <name evidence="1" type="ORF">DJ78_05040</name>
</gene>
<protein>
    <submittedName>
        <fullName evidence="1">Uncharacterized protein</fullName>
    </submittedName>
</protein>
<accession>A0A256JS20</accession>
<dbReference type="RefSeq" id="WP_094582789.1">
    <property type="nucleotide sequence ID" value="NZ_NHPB01000031.1"/>
</dbReference>
<organism evidence="1 2">
    <name type="scientific">Halorubrum ezzemoulense</name>
    <name type="common">Halorubrum chaoviator</name>
    <dbReference type="NCBI Taxonomy" id="337243"/>
    <lineage>
        <taxon>Archaea</taxon>
        <taxon>Methanobacteriati</taxon>
        <taxon>Methanobacteriota</taxon>
        <taxon>Stenosarchaea group</taxon>
        <taxon>Halobacteria</taxon>
        <taxon>Halobacteriales</taxon>
        <taxon>Haloferacaceae</taxon>
        <taxon>Halorubrum</taxon>
    </lineage>
</organism>
<evidence type="ECO:0000313" key="1">
    <source>
        <dbReference type="EMBL" id="OYR71581.1"/>
    </source>
</evidence>
<proteinExistence type="predicted"/>
<evidence type="ECO:0000313" key="2">
    <source>
        <dbReference type="Proteomes" id="UP000216758"/>
    </source>
</evidence>
<dbReference type="AlphaFoldDB" id="A0A256JS20"/>
<comment type="caution">
    <text evidence="1">The sequence shown here is derived from an EMBL/GenBank/DDBJ whole genome shotgun (WGS) entry which is preliminary data.</text>
</comment>
<name>A0A256JS20_HALEZ</name>